<dbReference type="OrthoDB" id="440961at2759"/>
<feature type="compositionally biased region" description="Pro residues" evidence="1">
    <location>
        <begin position="291"/>
        <end position="308"/>
    </location>
</feature>
<feature type="transmembrane region" description="Helical" evidence="2">
    <location>
        <begin position="388"/>
        <end position="414"/>
    </location>
</feature>
<evidence type="ECO:0000256" key="1">
    <source>
        <dbReference type="SAM" id="MobiDB-lite"/>
    </source>
</evidence>
<feature type="compositionally biased region" description="Basic and acidic residues" evidence="1">
    <location>
        <begin position="247"/>
        <end position="256"/>
    </location>
</feature>
<dbReference type="InParanoid" id="A0A0G4ER45"/>
<gene>
    <name evidence="4" type="ORF">Vbra_8038</name>
</gene>
<evidence type="ECO:0000313" key="5">
    <source>
        <dbReference type="Proteomes" id="UP000041254"/>
    </source>
</evidence>
<feature type="domain" description="COP9 signalosome complex subunit 3 N-terminal helical repeats" evidence="3">
    <location>
        <begin position="55"/>
        <end position="140"/>
    </location>
</feature>
<keyword evidence="2" id="KW-0472">Membrane</keyword>
<keyword evidence="2" id="KW-0812">Transmembrane</keyword>
<feature type="compositionally biased region" description="Basic and acidic residues" evidence="1">
    <location>
        <begin position="272"/>
        <end position="281"/>
    </location>
</feature>
<dbReference type="EMBL" id="CDMY01000287">
    <property type="protein sequence ID" value="CEL99730.1"/>
    <property type="molecule type" value="Genomic_DNA"/>
</dbReference>
<feature type="region of interest" description="Disordered" evidence="1">
    <location>
        <begin position="230"/>
        <end position="322"/>
    </location>
</feature>
<evidence type="ECO:0000259" key="3">
    <source>
        <dbReference type="Pfam" id="PF22788"/>
    </source>
</evidence>
<keyword evidence="5" id="KW-1185">Reference proteome</keyword>
<dbReference type="InterPro" id="IPR055089">
    <property type="entry name" value="COP9_N"/>
</dbReference>
<reference evidence="4 5" key="1">
    <citation type="submission" date="2014-11" db="EMBL/GenBank/DDBJ databases">
        <authorList>
            <person name="Zhu J."/>
            <person name="Qi W."/>
            <person name="Song R."/>
        </authorList>
    </citation>
    <scope>NUCLEOTIDE SEQUENCE [LARGE SCALE GENOMIC DNA]</scope>
</reference>
<organism evidence="4 5">
    <name type="scientific">Vitrella brassicaformis (strain CCMP3155)</name>
    <dbReference type="NCBI Taxonomy" id="1169540"/>
    <lineage>
        <taxon>Eukaryota</taxon>
        <taxon>Sar</taxon>
        <taxon>Alveolata</taxon>
        <taxon>Colpodellida</taxon>
        <taxon>Vitrellaceae</taxon>
        <taxon>Vitrella</taxon>
    </lineage>
</organism>
<keyword evidence="2" id="KW-1133">Transmembrane helix</keyword>
<dbReference type="Pfam" id="PF22788">
    <property type="entry name" value="COP9_hel_rpt"/>
    <property type="match status" value="1"/>
</dbReference>
<feature type="transmembrane region" description="Helical" evidence="2">
    <location>
        <begin position="434"/>
        <end position="455"/>
    </location>
</feature>
<dbReference type="Proteomes" id="UP000041254">
    <property type="component" value="Unassembled WGS sequence"/>
</dbReference>
<name>A0A0G4ER45_VITBC</name>
<sequence length="465" mass="50887">MVLYNPKSKLYRSFLSKHGHHHKHGHHQEQQQHAMNDTFVEVVLQKILEMKGGSENTKSLVKWLRAKDSLLAQHAASLDVVIDRLSPAGNAAALCILLNTKMSTMTFRNRQYTLAHVSNICRTCDPAEIRLVQGEFVQVVVFGFELADGEGGKNPLQKGTRAGRRRMVALQQQHLFGSFLAMLQFPLLLLPLSLPQSLCLSSALRRSPSRTAFQPLSVLPSLQQPRAASVRRWSAAREGEQATVTRDVVDEKEAGKSRGRRARAPGAGGKRGFRDPKDRVRERRRAQASKPRPPPGTAVPPSPPPSPSDPSAEDPPASAAVDSERKIFEKYGVLKDEAEEARGRRQAVQRSEDKYLANIFRESREGGGGFKLDNYVPFPVQVAAEGTFFAGILAGIVALILGGVSVGVEAYAVATGTDLPANVKASIDEYIVPLLTPSLIATLGCSVCLGILKSLQEPEVYREKR</sequence>
<dbReference type="AlphaFoldDB" id="A0A0G4ER45"/>
<evidence type="ECO:0000256" key="2">
    <source>
        <dbReference type="SAM" id="Phobius"/>
    </source>
</evidence>
<protein>
    <recommendedName>
        <fullName evidence="3">COP9 signalosome complex subunit 3 N-terminal helical repeats domain-containing protein</fullName>
    </recommendedName>
</protein>
<accession>A0A0G4ER45</accession>
<evidence type="ECO:0000313" key="4">
    <source>
        <dbReference type="EMBL" id="CEL99730.1"/>
    </source>
</evidence>
<proteinExistence type="predicted"/>
<dbReference type="VEuPathDB" id="CryptoDB:Vbra_8038"/>